<evidence type="ECO:0000313" key="1">
    <source>
        <dbReference type="EMBL" id="ALC45134.1"/>
    </source>
</evidence>
<sequence>YPVYTKFPYNLAIAGSESGTVESLHRLLNSAFNVANRVLIMTPWGNFVVFKMPTNLHDRHAFYLFDGCTCNVDRFRHLDLSYGTAGLLPFRCQSDVVCYMIDSRELR</sequence>
<dbReference type="EMBL" id="CP012525">
    <property type="protein sequence ID" value="ALC45134.1"/>
    <property type="molecule type" value="Genomic_DNA"/>
</dbReference>
<dbReference type="OrthoDB" id="8062037at2759"/>
<feature type="non-terminal residue" evidence="1">
    <location>
        <position position="1"/>
    </location>
</feature>
<keyword evidence="2" id="KW-1185">Reference proteome</keyword>
<name>A0A0M4EGA7_DROBS</name>
<dbReference type="AlphaFoldDB" id="A0A0M4EGA7"/>
<accession>A0A0M4EGA7</accession>
<evidence type="ECO:0000313" key="2">
    <source>
        <dbReference type="Proteomes" id="UP000494163"/>
    </source>
</evidence>
<reference evidence="1 2" key="1">
    <citation type="submission" date="2015-08" db="EMBL/GenBank/DDBJ databases">
        <title>Ancestral chromatin configuration constrains chromatin evolution on differentiating sex chromosomes in Drosophila.</title>
        <authorList>
            <person name="Zhou Q."/>
            <person name="Bachtrog D."/>
        </authorList>
    </citation>
    <scope>NUCLEOTIDE SEQUENCE [LARGE SCALE GENOMIC DNA]</scope>
    <source>
        <tissue evidence="1">Whole larvae</tissue>
    </source>
</reference>
<dbReference type="Proteomes" id="UP000494163">
    <property type="component" value="Chromosome 3L"/>
</dbReference>
<feature type="non-terminal residue" evidence="1">
    <location>
        <position position="107"/>
    </location>
</feature>
<gene>
    <name evidence="1" type="ORF">Dbus_chr3Lg2300</name>
</gene>
<organism evidence="1 2">
    <name type="scientific">Drosophila busckii</name>
    <name type="common">Fruit fly</name>
    <dbReference type="NCBI Taxonomy" id="30019"/>
    <lineage>
        <taxon>Eukaryota</taxon>
        <taxon>Metazoa</taxon>
        <taxon>Ecdysozoa</taxon>
        <taxon>Arthropoda</taxon>
        <taxon>Hexapoda</taxon>
        <taxon>Insecta</taxon>
        <taxon>Pterygota</taxon>
        <taxon>Neoptera</taxon>
        <taxon>Endopterygota</taxon>
        <taxon>Diptera</taxon>
        <taxon>Brachycera</taxon>
        <taxon>Muscomorpha</taxon>
        <taxon>Ephydroidea</taxon>
        <taxon>Drosophilidae</taxon>
        <taxon>Drosophila</taxon>
    </lineage>
</organism>
<protein>
    <submittedName>
        <fullName evidence="1">CG12470</fullName>
    </submittedName>
</protein>
<proteinExistence type="predicted"/>